<proteinExistence type="predicted"/>
<dbReference type="AlphaFoldDB" id="A0A0C3RT49"/>
<name>A0A0C3RT49_PHLG1</name>
<dbReference type="Proteomes" id="UP000053257">
    <property type="component" value="Unassembled WGS sequence"/>
</dbReference>
<protein>
    <submittedName>
        <fullName evidence="1">Uncharacterized protein</fullName>
    </submittedName>
</protein>
<gene>
    <name evidence="1" type="ORF">PHLGIDRAFT_226620</name>
</gene>
<organism evidence="1 2">
    <name type="scientific">Phlebiopsis gigantea (strain 11061_1 CR5-6)</name>
    <name type="common">White-rot fungus</name>
    <name type="synonym">Peniophora gigantea</name>
    <dbReference type="NCBI Taxonomy" id="745531"/>
    <lineage>
        <taxon>Eukaryota</taxon>
        <taxon>Fungi</taxon>
        <taxon>Dikarya</taxon>
        <taxon>Basidiomycota</taxon>
        <taxon>Agaricomycotina</taxon>
        <taxon>Agaricomycetes</taxon>
        <taxon>Polyporales</taxon>
        <taxon>Phanerochaetaceae</taxon>
        <taxon>Phlebiopsis</taxon>
    </lineage>
</organism>
<evidence type="ECO:0000313" key="2">
    <source>
        <dbReference type="Proteomes" id="UP000053257"/>
    </source>
</evidence>
<dbReference type="HOGENOM" id="CLU_1678566_0_0_1"/>
<reference evidence="1 2" key="1">
    <citation type="journal article" date="2014" name="PLoS Genet.">
        <title>Analysis of the Phlebiopsis gigantea genome, transcriptome and secretome provides insight into its pioneer colonization strategies of wood.</title>
        <authorList>
            <person name="Hori C."/>
            <person name="Ishida T."/>
            <person name="Igarashi K."/>
            <person name="Samejima M."/>
            <person name="Suzuki H."/>
            <person name="Master E."/>
            <person name="Ferreira P."/>
            <person name="Ruiz-Duenas F.J."/>
            <person name="Held B."/>
            <person name="Canessa P."/>
            <person name="Larrondo L.F."/>
            <person name="Schmoll M."/>
            <person name="Druzhinina I.S."/>
            <person name="Kubicek C.P."/>
            <person name="Gaskell J.A."/>
            <person name="Kersten P."/>
            <person name="St John F."/>
            <person name="Glasner J."/>
            <person name="Sabat G."/>
            <person name="Splinter BonDurant S."/>
            <person name="Syed K."/>
            <person name="Yadav J."/>
            <person name="Mgbeahuruike A.C."/>
            <person name="Kovalchuk A."/>
            <person name="Asiegbu F.O."/>
            <person name="Lackner G."/>
            <person name="Hoffmeister D."/>
            <person name="Rencoret J."/>
            <person name="Gutierrez A."/>
            <person name="Sun H."/>
            <person name="Lindquist E."/>
            <person name="Barry K."/>
            <person name="Riley R."/>
            <person name="Grigoriev I.V."/>
            <person name="Henrissat B."/>
            <person name="Kues U."/>
            <person name="Berka R.M."/>
            <person name="Martinez A.T."/>
            <person name="Covert S.F."/>
            <person name="Blanchette R.A."/>
            <person name="Cullen D."/>
        </authorList>
    </citation>
    <scope>NUCLEOTIDE SEQUENCE [LARGE SCALE GENOMIC DNA]</scope>
    <source>
        <strain evidence="1 2">11061_1 CR5-6</strain>
    </source>
</reference>
<dbReference type="EMBL" id="KN840602">
    <property type="protein sequence ID" value="KIP03751.1"/>
    <property type="molecule type" value="Genomic_DNA"/>
</dbReference>
<accession>A0A0C3RT49</accession>
<evidence type="ECO:0000313" key="1">
    <source>
        <dbReference type="EMBL" id="KIP03751.1"/>
    </source>
</evidence>
<keyword evidence="2" id="KW-1185">Reference proteome</keyword>
<sequence length="157" mass="17156">MHEISIPLDYAKCAWFGKHRRAQEGDPTPATSEAVRKASGEIEKLLVSSIAETWTSLVGLSSGRRGYHYIEVGCHKTYLAGVAVFESLTTTHISYIGSVITCLYYFVRMRFSGKLCEAKTVSPPAALTSLDSSRGETHRLSAGIFSSQTLYVRASAT</sequence>